<evidence type="ECO:0000313" key="2">
    <source>
        <dbReference type="Proteomes" id="UP000001075"/>
    </source>
</evidence>
<gene>
    <name evidence="1" type="ORF">I79_022813</name>
</gene>
<protein>
    <submittedName>
        <fullName evidence="1">Uncharacterized protein</fullName>
    </submittedName>
</protein>
<name>G3IGC9_CRIGR</name>
<dbReference type="AlphaFoldDB" id="G3IGC9"/>
<dbReference type="Proteomes" id="UP000001075">
    <property type="component" value="Unassembled WGS sequence"/>
</dbReference>
<accession>G3IGC9</accession>
<sequence>MKLLCALILKYSQLDREWWCTPFIPSLQRQRQADLCKLKASLVYRASPETARTTQ</sequence>
<dbReference type="EMBL" id="JH002545">
    <property type="protein sequence ID" value="EGW11219.1"/>
    <property type="molecule type" value="Genomic_DNA"/>
</dbReference>
<evidence type="ECO:0000313" key="1">
    <source>
        <dbReference type="EMBL" id="EGW11219.1"/>
    </source>
</evidence>
<organism evidence="1 2">
    <name type="scientific">Cricetulus griseus</name>
    <name type="common">Chinese hamster</name>
    <name type="synonym">Cricetulus barabensis griseus</name>
    <dbReference type="NCBI Taxonomy" id="10029"/>
    <lineage>
        <taxon>Eukaryota</taxon>
        <taxon>Metazoa</taxon>
        <taxon>Chordata</taxon>
        <taxon>Craniata</taxon>
        <taxon>Vertebrata</taxon>
        <taxon>Euteleostomi</taxon>
        <taxon>Mammalia</taxon>
        <taxon>Eutheria</taxon>
        <taxon>Euarchontoglires</taxon>
        <taxon>Glires</taxon>
        <taxon>Rodentia</taxon>
        <taxon>Myomorpha</taxon>
        <taxon>Muroidea</taxon>
        <taxon>Cricetidae</taxon>
        <taxon>Cricetinae</taxon>
        <taxon>Cricetulus</taxon>
    </lineage>
</organism>
<reference evidence="2" key="1">
    <citation type="journal article" date="2011" name="Nat. Biotechnol.">
        <title>The genomic sequence of the Chinese hamster ovary (CHO)-K1 cell line.</title>
        <authorList>
            <person name="Xu X."/>
            <person name="Nagarajan H."/>
            <person name="Lewis N.E."/>
            <person name="Pan S."/>
            <person name="Cai Z."/>
            <person name="Liu X."/>
            <person name="Chen W."/>
            <person name="Xie M."/>
            <person name="Wang W."/>
            <person name="Hammond S."/>
            <person name="Andersen M.R."/>
            <person name="Neff N."/>
            <person name="Passarelli B."/>
            <person name="Koh W."/>
            <person name="Fan H.C."/>
            <person name="Wang J."/>
            <person name="Gui Y."/>
            <person name="Lee K.H."/>
            <person name="Betenbaugh M.J."/>
            <person name="Quake S.R."/>
            <person name="Famili I."/>
            <person name="Palsson B.O."/>
            <person name="Wang J."/>
        </authorList>
    </citation>
    <scope>NUCLEOTIDE SEQUENCE [LARGE SCALE GENOMIC DNA]</scope>
    <source>
        <strain evidence="2">CHO K1 cell line</strain>
    </source>
</reference>
<proteinExistence type="predicted"/>
<dbReference type="InParanoid" id="G3IGC9"/>